<gene>
    <name evidence="2" type="ORF">SAMN02799615_03571</name>
</gene>
<evidence type="ECO:0000256" key="1">
    <source>
        <dbReference type="SAM" id="SignalP"/>
    </source>
</evidence>
<dbReference type="AlphaFoldDB" id="A0A1I2IP56"/>
<evidence type="ECO:0000313" key="2">
    <source>
        <dbReference type="EMBL" id="SFF44099.1"/>
    </source>
</evidence>
<keyword evidence="3" id="KW-1185">Reference proteome</keyword>
<dbReference type="RefSeq" id="WP_026634719.1">
    <property type="nucleotide sequence ID" value="NZ_FONH01000018.1"/>
</dbReference>
<dbReference type="EMBL" id="FONH01000018">
    <property type="protein sequence ID" value="SFF44099.1"/>
    <property type="molecule type" value="Genomic_DNA"/>
</dbReference>
<dbReference type="Proteomes" id="UP000199477">
    <property type="component" value="Unassembled WGS sequence"/>
</dbReference>
<dbReference type="STRING" id="500610.SAMN02799615_03571"/>
<sequence>MRKAMPALFLLAACVATGACHDMTHANNADTKPVAGFVTDMAGFEAFIATHPTPAQFHARYPDVQLVMPDTMTTMEMRSNNSRYFPELDKDGRITGGGFR</sequence>
<feature type="chain" id="PRO_5011532327" evidence="1">
    <location>
        <begin position="19"/>
        <end position="100"/>
    </location>
</feature>
<dbReference type="PROSITE" id="PS51257">
    <property type="entry name" value="PROKAR_LIPOPROTEIN"/>
    <property type="match status" value="1"/>
</dbReference>
<keyword evidence="1" id="KW-0732">Signal</keyword>
<name>A0A1I2IP56_9GAMM</name>
<organism evidence="2 3">
    <name type="scientific">Dyella marensis</name>
    <dbReference type="NCBI Taxonomy" id="500610"/>
    <lineage>
        <taxon>Bacteria</taxon>
        <taxon>Pseudomonadati</taxon>
        <taxon>Pseudomonadota</taxon>
        <taxon>Gammaproteobacteria</taxon>
        <taxon>Lysobacterales</taxon>
        <taxon>Rhodanobacteraceae</taxon>
        <taxon>Dyella</taxon>
    </lineage>
</organism>
<accession>A0A1I2IP56</accession>
<reference evidence="3" key="1">
    <citation type="submission" date="2016-10" db="EMBL/GenBank/DDBJ databases">
        <authorList>
            <person name="Varghese N."/>
            <person name="Submissions S."/>
        </authorList>
    </citation>
    <scope>NUCLEOTIDE SEQUENCE [LARGE SCALE GENOMIC DNA]</scope>
    <source>
        <strain evidence="3">UNC178MFTsu3.1</strain>
    </source>
</reference>
<feature type="signal peptide" evidence="1">
    <location>
        <begin position="1"/>
        <end position="18"/>
    </location>
</feature>
<evidence type="ECO:0000313" key="3">
    <source>
        <dbReference type="Proteomes" id="UP000199477"/>
    </source>
</evidence>
<proteinExistence type="predicted"/>
<protein>
    <submittedName>
        <fullName evidence="2">Uncharacterized protein</fullName>
    </submittedName>
</protein>